<sequence length="102" mass="11088">MPSLSWIFVFTASMVSEDSTSSVMVLPAQHRCSVGTPSGCVVGQRAAVLELLAREDRPAVGRDASLSWIFVFTASMVSEDSTSSVMSCRRSTRCSVDSFWML</sequence>
<dbReference type="EMBL" id="VLTL01000352">
    <property type="protein sequence ID" value="KAA0145790.1"/>
    <property type="molecule type" value="Genomic_DNA"/>
</dbReference>
<comment type="caution">
    <text evidence="1">The sequence shown here is derived from an EMBL/GenBank/DDBJ whole genome shotgun (WGS) entry which is preliminary data.</text>
</comment>
<proteinExistence type="predicted"/>
<dbReference type="AlphaFoldDB" id="A0A5A8C135"/>
<reference evidence="1 2" key="1">
    <citation type="submission" date="2019-07" db="EMBL/GenBank/DDBJ databases">
        <title>Genomes of Cafeteria roenbergensis.</title>
        <authorList>
            <person name="Fischer M.G."/>
            <person name="Hackl T."/>
            <person name="Roman M."/>
        </authorList>
    </citation>
    <scope>NUCLEOTIDE SEQUENCE [LARGE SCALE GENOMIC DNA]</scope>
    <source>
        <strain evidence="1 2">RCC970-E3</strain>
    </source>
</reference>
<evidence type="ECO:0000313" key="1">
    <source>
        <dbReference type="EMBL" id="KAA0145790.1"/>
    </source>
</evidence>
<gene>
    <name evidence="1" type="ORF">FNF28_07800</name>
</gene>
<protein>
    <submittedName>
        <fullName evidence="1">Uncharacterized protein</fullName>
    </submittedName>
</protein>
<name>A0A5A8C135_CAFRO</name>
<accession>A0A5A8C135</accession>
<organism evidence="1 2">
    <name type="scientific">Cafeteria roenbergensis</name>
    <name type="common">Marine flagellate</name>
    <dbReference type="NCBI Taxonomy" id="33653"/>
    <lineage>
        <taxon>Eukaryota</taxon>
        <taxon>Sar</taxon>
        <taxon>Stramenopiles</taxon>
        <taxon>Bigyra</taxon>
        <taxon>Opalozoa</taxon>
        <taxon>Bicosoecida</taxon>
        <taxon>Cafeteriaceae</taxon>
        <taxon>Cafeteria</taxon>
    </lineage>
</organism>
<dbReference type="Proteomes" id="UP000324907">
    <property type="component" value="Unassembled WGS sequence"/>
</dbReference>
<evidence type="ECO:0000313" key="2">
    <source>
        <dbReference type="Proteomes" id="UP000324907"/>
    </source>
</evidence>